<dbReference type="Proteomes" id="UP001302329">
    <property type="component" value="Unassembled WGS sequence"/>
</dbReference>
<dbReference type="Pfam" id="PF02873">
    <property type="entry name" value="MurB_C"/>
    <property type="match status" value="1"/>
</dbReference>
<dbReference type="InterPro" id="IPR036318">
    <property type="entry name" value="FAD-bd_PCMH-like_sf"/>
</dbReference>
<evidence type="ECO:0000256" key="9">
    <source>
        <dbReference type="ARBA" id="ARBA00022857"/>
    </source>
</evidence>
<evidence type="ECO:0000256" key="5">
    <source>
        <dbReference type="ARBA" id="ARBA00022490"/>
    </source>
</evidence>
<dbReference type="Gene3D" id="3.90.78.10">
    <property type="entry name" value="UDP-N-acetylenolpyruvoylglucosamine reductase, C-terminal domain"/>
    <property type="match status" value="1"/>
</dbReference>
<dbReference type="InterPro" id="IPR016169">
    <property type="entry name" value="FAD-bd_PCMH_sub2"/>
</dbReference>
<evidence type="ECO:0000256" key="13">
    <source>
        <dbReference type="ARBA" id="ARBA00023306"/>
    </source>
</evidence>
<dbReference type="HAMAP" id="MF_00037">
    <property type="entry name" value="MurB"/>
    <property type="match status" value="1"/>
</dbReference>
<dbReference type="Pfam" id="PF01565">
    <property type="entry name" value="FAD_binding_4"/>
    <property type="match status" value="1"/>
</dbReference>
<dbReference type="SUPFAM" id="SSF56194">
    <property type="entry name" value="Uridine diphospho-N-Acetylenolpyruvylglucosamine reductase, MurB, C-terminal domain"/>
    <property type="match status" value="1"/>
</dbReference>
<dbReference type="RefSeq" id="WP_323356338.1">
    <property type="nucleotide sequence ID" value="NZ_JAYGHY010000015.1"/>
</dbReference>
<dbReference type="PANTHER" id="PTHR21071">
    <property type="entry name" value="UDP-N-ACETYLENOLPYRUVOYLGLUCOSAMINE REDUCTASE"/>
    <property type="match status" value="1"/>
</dbReference>
<dbReference type="InterPro" id="IPR006094">
    <property type="entry name" value="Oxid_FAD_bind_N"/>
</dbReference>
<dbReference type="Gene3D" id="3.30.43.10">
    <property type="entry name" value="Uridine Diphospho-n-acetylenolpyruvylglucosamine Reductase, domain 2"/>
    <property type="match status" value="1"/>
</dbReference>
<proteinExistence type="inferred from homology"/>
<organism evidence="18 19">
    <name type="scientific">Cyanobium gracile UHCC 0281</name>
    <dbReference type="NCBI Taxonomy" id="3110309"/>
    <lineage>
        <taxon>Bacteria</taxon>
        <taxon>Bacillati</taxon>
        <taxon>Cyanobacteriota</taxon>
        <taxon>Cyanophyceae</taxon>
        <taxon>Synechococcales</taxon>
        <taxon>Prochlorococcaceae</taxon>
        <taxon>Cyanobium</taxon>
    </lineage>
</organism>
<evidence type="ECO:0000259" key="17">
    <source>
        <dbReference type="PROSITE" id="PS51387"/>
    </source>
</evidence>
<keyword evidence="10 16" id="KW-0133">Cell shape</keyword>
<reference evidence="18 19" key="1">
    <citation type="submission" date="2023-12" db="EMBL/GenBank/DDBJ databases">
        <title>Baltic Sea Cyanobacteria.</title>
        <authorList>
            <person name="Delbaje E."/>
            <person name="Fewer D.P."/>
            <person name="Shishido T.K."/>
        </authorList>
    </citation>
    <scope>NUCLEOTIDE SEQUENCE [LARGE SCALE GENOMIC DNA]</scope>
    <source>
        <strain evidence="18 19">UHCC 0281</strain>
    </source>
</reference>
<dbReference type="SUPFAM" id="SSF56176">
    <property type="entry name" value="FAD-binding/transporter-associated domain-like"/>
    <property type="match status" value="1"/>
</dbReference>
<keyword evidence="12 16" id="KW-0560">Oxidoreductase</keyword>
<comment type="pathway">
    <text evidence="4 16">Cell wall biogenesis; peptidoglycan biosynthesis.</text>
</comment>
<dbReference type="InterPro" id="IPR036635">
    <property type="entry name" value="MurB_C_sf"/>
</dbReference>
<feature type="active site" evidence="16">
    <location>
        <position position="170"/>
    </location>
</feature>
<evidence type="ECO:0000256" key="3">
    <source>
        <dbReference type="ARBA" id="ARBA00004496"/>
    </source>
</evidence>
<evidence type="ECO:0000256" key="11">
    <source>
        <dbReference type="ARBA" id="ARBA00022984"/>
    </source>
</evidence>
<dbReference type="GO" id="GO:0008762">
    <property type="term" value="F:UDP-N-acetylmuramate dehydrogenase activity"/>
    <property type="evidence" value="ECO:0007669"/>
    <property type="project" value="UniProtKB-EC"/>
</dbReference>
<dbReference type="InterPro" id="IPR003170">
    <property type="entry name" value="MurB"/>
</dbReference>
<evidence type="ECO:0000313" key="18">
    <source>
        <dbReference type="EMBL" id="MEA5442262.1"/>
    </source>
</evidence>
<comment type="catalytic activity">
    <reaction evidence="15 16">
        <text>UDP-N-acetyl-alpha-D-muramate + NADP(+) = UDP-N-acetyl-3-O-(1-carboxyvinyl)-alpha-D-glucosamine + NADPH + H(+)</text>
        <dbReference type="Rhea" id="RHEA:12248"/>
        <dbReference type="ChEBI" id="CHEBI:15378"/>
        <dbReference type="ChEBI" id="CHEBI:57783"/>
        <dbReference type="ChEBI" id="CHEBI:58349"/>
        <dbReference type="ChEBI" id="CHEBI:68483"/>
        <dbReference type="ChEBI" id="CHEBI:70757"/>
        <dbReference type="EC" id="1.3.1.98"/>
    </reaction>
</comment>
<keyword evidence="7 16" id="KW-0285">Flavoprotein</keyword>
<keyword evidence="5 16" id="KW-0963">Cytoplasm</keyword>
<evidence type="ECO:0000256" key="10">
    <source>
        <dbReference type="ARBA" id="ARBA00022960"/>
    </source>
</evidence>
<keyword evidence="6 16" id="KW-0132">Cell division</keyword>
<comment type="subcellular location">
    <subcellularLocation>
        <location evidence="3 16">Cytoplasm</location>
    </subcellularLocation>
</comment>
<keyword evidence="19" id="KW-1185">Reference proteome</keyword>
<evidence type="ECO:0000256" key="2">
    <source>
        <dbReference type="ARBA" id="ARBA00003921"/>
    </source>
</evidence>
<gene>
    <name evidence="16 18" type="primary">murB</name>
    <name evidence="18" type="ORF">VB739_06830</name>
</gene>
<evidence type="ECO:0000256" key="15">
    <source>
        <dbReference type="ARBA" id="ARBA00048914"/>
    </source>
</evidence>
<dbReference type="PANTHER" id="PTHR21071:SF4">
    <property type="entry name" value="UDP-N-ACETYLENOLPYRUVOYLGLUCOSAMINE REDUCTASE"/>
    <property type="match status" value="1"/>
</dbReference>
<dbReference type="InterPro" id="IPR016166">
    <property type="entry name" value="FAD-bd_PCMH"/>
</dbReference>
<comment type="similarity">
    <text evidence="16">Belongs to the MurB family.</text>
</comment>
<comment type="cofactor">
    <cofactor evidence="1 16">
        <name>FAD</name>
        <dbReference type="ChEBI" id="CHEBI:57692"/>
    </cofactor>
</comment>
<dbReference type="InterPro" id="IPR011601">
    <property type="entry name" value="MurB_C"/>
</dbReference>
<keyword evidence="9 16" id="KW-0521">NADP</keyword>
<dbReference type="EMBL" id="JAYGHY010000015">
    <property type="protein sequence ID" value="MEA5442262.1"/>
    <property type="molecule type" value="Genomic_DNA"/>
</dbReference>
<evidence type="ECO:0000256" key="12">
    <source>
        <dbReference type="ARBA" id="ARBA00023002"/>
    </source>
</evidence>
<feature type="domain" description="FAD-binding PCMH-type" evidence="17">
    <location>
        <begin position="22"/>
        <end position="191"/>
    </location>
</feature>
<evidence type="ECO:0000256" key="8">
    <source>
        <dbReference type="ARBA" id="ARBA00022827"/>
    </source>
</evidence>
<evidence type="ECO:0000256" key="7">
    <source>
        <dbReference type="ARBA" id="ARBA00022630"/>
    </source>
</evidence>
<evidence type="ECO:0000256" key="1">
    <source>
        <dbReference type="ARBA" id="ARBA00001974"/>
    </source>
</evidence>
<dbReference type="NCBIfam" id="NF010480">
    <property type="entry name" value="PRK13905.1"/>
    <property type="match status" value="1"/>
</dbReference>
<keyword evidence="14 16" id="KW-0961">Cell wall biogenesis/degradation</keyword>
<dbReference type="PROSITE" id="PS51387">
    <property type="entry name" value="FAD_PCMH"/>
    <property type="match status" value="1"/>
</dbReference>
<dbReference type="EC" id="1.3.1.98" evidence="16"/>
<keyword evidence="8 16" id="KW-0274">FAD</keyword>
<feature type="active site" evidence="16">
    <location>
        <position position="291"/>
    </location>
</feature>
<evidence type="ECO:0000313" key="19">
    <source>
        <dbReference type="Proteomes" id="UP001302329"/>
    </source>
</evidence>
<feature type="active site" description="Proton donor" evidence="16">
    <location>
        <position position="221"/>
    </location>
</feature>
<evidence type="ECO:0000256" key="4">
    <source>
        <dbReference type="ARBA" id="ARBA00004752"/>
    </source>
</evidence>
<name>A0ABU5SV75_9CYAN</name>
<dbReference type="NCBIfam" id="TIGR00179">
    <property type="entry name" value="murB"/>
    <property type="match status" value="1"/>
</dbReference>
<comment type="function">
    <text evidence="2 16">Cell wall formation.</text>
</comment>
<evidence type="ECO:0000256" key="6">
    <source>
        <dbReference type="ARBA" id="ARBA00022618"/>
    </source>
</evidence>
<keyword evidence="13 16" id="KW-0131">Cell cycle</keyword>
<keyword evidence="11 16" id="KW-0573">Peptidoglycan synthesis</keyword>
<comment type="caution">
    <text evidence="18">The sequence shown here is derived from an EMBL/GenBank/DDBJ whole genome shotgun (WGS) entry which is preliminary data.</text>
</comment>
<dbReference type="InterPro" id="IPR016167">
    <property type="entry name" value="FAD-bd_PCMH_sub1"/>
</dbReference>
<accession>A0ABU5SV75</accession>
<sequence>MVAAPSCQPRPSVSLREFTTWKVGGPAAWFAEPADQEALIAHAAWAAAAGLPFRCIGAGSNLLIADAGLDGLTLCNRRLQGSRLDPGEGWVEAEAGEPIPTLARKAARSGLRGLEWAVGIPGTVGGAVVMNAGAQGGCTAEWLASVWVLDPRRPESPFRLEAADLAFAYRHSRLQDEPLLVLSARFRLEPGHDPATLTARTSANLQSRTSTQPYQQPSCGSVFRNPEPLKAGQLIESLGLKGLSVGDAQVSPIHANFIVNTGSATAADIDALIRLVQQRVLEDRGVQLHPEVKRLGF</sequence>
<evidence type="ECO:0000256" key="16">
    <source>
        <dbReference type="HAMAP-Rule" id="MF_00037"/>
    </source>
</evidence>
<dbReference type="Gene3D" id="3.30.465.10">
    <property type="match status" value="1"/>
</dbReference>
<protein>
    <recommendedName>
        <fullName evidence="16">UDP-N-acetylenolpyruvoylglucosamine reductase</fullName>
        <ecNumber evidence="16">1.3.1.98</ecNumber>
    </recommendedName>
    <alternativeName>
        <fullName evidence="16">UDP-N-acetylmuramate dehydrogenase</fullName>
    </alternativeName>
</protein>
<evidence type="ECO:0000256" key="14">
    <source>
        <dbReference type="ARBA" id="ARBA00023316"/>
    </source>
</evidence>